<dbReference type="PIRSF" id="PIRSF005536">
    <property type="entry name" value="Agal"/>
    <property type="match status" value="1"/>
</dbReference>
<dbReference type="PANTHER" id="PTHR11452:SF33">
    <property type="entry name" value="ALPHA-GALACTOSIDASE 2"/>
    <property type="match status" value="1"/>
</dbReference>
<evidence type="ECO:0000256" key="3">
    <source>
        <dbReference type="ARBA" id="ARBA00012755"/>
    </source>
</evidence>
<dbReference type="InterPro" id="IPR031704">
    <property type="entry name" value="Glyco_hydro_36_N"/>
</dbReference>
<dbReference type="InterPro" id="IPR017853">
    <property type="entry name" value="GH"/>
</dbReference>
<protein>
    <recommendedName>
        <fullName evidence="3 6">Alpha-galactosidase</fullName>
        <ecNumber evidence="3 6">3.2.1.22</ecNumber>
    </recommendedName>
</protein>
<dbReference type="Pfam" id="PF16874">
    <property type="entry name" value="Glyco_hydro_36C"/>
    <property type="match status" value="1"/>
</dbReference>
<dbReference type="KEGG" id="rca:Rcas_3563"/>
<evidence type="ECO:0000313" key="10">
    <source>
        <dbReference type="EMBL" id="ABU59612.1"/>
    </source>
</evidence>
<dbReference type="InterPro" id="IPR002241">
    <property type="entry name" value="Glyco_hydro_27"/>
</dbReference>
<dbReference type="InterPro" id="IPR013780">
    <property type="entry name" value="Glyco_hydro_b"/>
</dbReference>
<dbReference type="PANTHER" id="PTHR11452">
    <property type="entry name" value="ALPHA-GALACTOSIDASE/ALPHA-N-ACETYLGALACTOSAMINIDASE"/>
    <property type="match status" value="1"/>
</dbReference>
<dbReference type="InterPro" id="IPR038417">
    <property type="entry name" value="Alpga-gal_N_sf"/>
</dbReference>
<dbReference type="Gene3D" id="3.20.20.70">
    <property type="entry name" value="Aldolase class I"/>
    <property type="match status" value="1"/>
</dbReference>
<sequence>MTIPATLDHSTAGLVCLLRLIPHIGLMRLGLAHESWALDSSALFAAVIDGQLFDAQTPGAQVRHVSESETPPGMRHVCVELAYADSGIVVAYHIVTYADSAALETWIVVQNEGDVPRRVTRLDSLALDLPPDGYHLCAFTGAWGAEFEPQRMILNSAITLESRSGRSSHGHHPWFTLVRNGRSLMSGMIAWSGNWVIRFTPKLDGALALSGGLHNWEFAVDLAPGASVAAPPVTLAFATGADLDETAVQFARLGRQFWYPRNALADALPVEWNHWWAYEDRALDEATFRANVDVAARLGIEVCTLDAGWFGAPDADTHWYEQRGDWDRVNTARFPSGIRALADDVHAHGMRFGIWCEIEGLGIHAQLAERHPEFIAMRDGERLGYVCLGNPAAQQWAFETLDRLVRENGCDWIKLDFNLNPGAGCNRTDHGHGAEDGLYAHYRGYYALLDRLRATHPEVVLENCSSGGLRIDPGIARRTHMAFLSDPDWPEHSLQVFWGATCMLAPDACLHWGYSEWAFAEHPSQTFNPCDPALQPHQVDCYTRISMLRRFGFSQRLPDLPEWVAQRYAEHIQFYKTVMRRFVREADMYRLTGQPLGEGRGDRWAGFQYRMPDGNEHLIAIFRLPGGEPSRALRLKHLQPDRVYTLSWIDTGHRAQMNGATLMDAGLHVENLPEEGSAIVLIHG</sequence>
<dbReference type="RefSeq" id="WP_012122035.1">
    <property type="nucleotide sequence ID" value="NC_009767.1"/>
</dbReference>
<proteinExistence type="inferred from homology"/>
<dbReference type="SUPFAM" id="SSF51445">
    <property type="entry name" value="(Trans)glycosidases"/>
    <property type="match status" value="1"/>
</dbReference>
<evidence type="ECO:0000256" key="5">
    <source>
        <dbReference type="ARBA" id="ARBA00023295"/>
    </source>
</evidence>
<dbReference type="AlphaFoldDB" id="A7NPW6"/>
<evidence type="ECO:0000256" key="4">
    <source>
        <dbReference type="ARBA" id="ARBA00022801"/>
    </source>
</evidence>
<dbReference type="InterPro" id="IPR013785">
    <property type="entry name" value="Aldolase_TIM"/>
</dbReference>
<evidence type="ECO:0000259" key="9">
    <source>
        <dbReference type="Pfam" id="PF16875"/>
    </source>
</evidence>
<feature type="active site" description="Nucleophile" evidence="7">
    <location>
        <position position="416"/>
    </location>
</feature>
<dbReference type="GO" id="GO:0004557">
    <property type="term" value="F:alpha-galactosidase activity"/>
    <property type="evidence" value="ECO:0007669"/>
    <property type="project" value="UniProtKB-UniRule"/>
</dbReference>
<dbReference type="Proteomes" id="UP000000263">
    <property type="component" value="Chromosome"/>
</dbReference>
<evidence type="ECO:0000256" key="6">
    <source>
        <dbReference type="PIRNR" id="PIRNR005536"/>
    </source>
</evidence>
<dbReference type="EC" id="3.2.1.22" evidence="3 6"/>
<keyword evidence="5 6" id="KW-0326">Glycosidase</keyword>
<gene>
    <name evidence="10" type="ordered locus">Rcas_3563</name>
</gene>
<comment type="similarity">
    <text evidence="2">Belongs to the glycosyl hydrolase 27 family.</text>
</comment>
<evidence type="ECO:0000256" key="7">
    <source>
        <dbReference type="PIRSR" id="PIRSR005536-1"/>
    </source>
</evidence>
<evidence type="ECO:0000256" key="1">
    <source>
        <dbReference type="ARBA" id="ARBA00001255"/>
    </source>
</evidence>
<dbReference type="Gene3D" id="2.70.98.60">
    <property type="entry name" value="alpha-galactosidase from lactobacil brevis"/>
    <property type="match status" value="1"/>
</dbReference>
<dbReference type="Pfam" id="PF16875">
    <property type="entry name" value="Glyco_hydro_36N"/>
    <property type="match status" value="1"/>
</dbReference>
<organism evidence="10 11">
    <name type="scientific">Roseiflexus castenholzii (strain DSM 13941 / HLO8)</name>
    <dbReference type="NCBI Taxonomy" id="383372"/>
    <lineage>
        <taxon>Bacteria</taxon>
        <taxon>Bacillati</taxon>
        <taxon>Chloroflexota</taxon>
        <taxon>Chloroflexia</taxon>
        <taxon>Chloroflexales</taxon>
        <taxon>Roseiflexineae</taxon>
        <taxon>Roseiflexaceae</taxon>
        <taxon>Roseiflexus</taxon>
    </lineage>
</organism>
<feature type="domain" description="Glycosyl hydrolase family 36 C-terminal" evidence="8">
    <location>
        <begin position="604"/>
        <end position="672"/>
    </location>
</feature>
<keyword evidence="11" id="KW-1185">Reference proteome</keyword>
<dbReference type="eggNOG" id="COG3345">
    <property type="taxonomic scope" value="Bacteria"/>
</dbReference>
<dbReference type="InterPro" id="IPR002252">
    <property type="entry name" value="Glyco_hydro_36"/>
</dbReference>
<dbReference type="Gene3D" id="2.60.40.1180">
    <property type="entry name" value="Golgi alpha-mannosidase II"/>
    <property type="match status" value="1"/>
</dbReference>
<keyword evidence="4 6" id="KW-0378">Hydrolase</keyword>
<evidence type="ECO:0000259" key="8">
    <source>
        <dbReference type="Pfam" id="PF16874"/>
    </source>
</evidence>
<dbReference type="Pfam" id="PF02065">
    <property type="entry name" value="Melibiase"/>
    <property type="match status" value="1"/>
</dbReference>
<dbReference type="CDD" id="cd14791">
    <property type="entry name" value="GH36"/>
    <property type="match status" value="1"/>
</dbReference>
<dbReference type="CAZy" id="GH36">
    <property type="family name" value="Glycoside Hydrolase Family 36"/>
</dbReference>
<dbReference type="PRINTS" id="PR00743">
    <property type="entry name" value="GLHYDRLASE36"/>
</dbReference>
<dbReference type="HOGENOM" id="CLU_410325_0_0_0"/>
<feature type="active site" description="Proton donor" evidence="7">
    <location>
        <position position="486"/>
    </location>
</feature>
<accession>A7NPW6</accession>
<evidence type="ECO:0000313" key="11">
    <source>
        <dbReference type="Proteomes" id="UP000000263"/>
    </source>
</evidence>
<dbReference type="EMBL" id="CP000804">
    <property type="protein sequence ID" value="ABU59612.1"/>
    <property type="molecule type" value="Genomic_DNA"/>
</dbReference>
<dbReference type="OrthoDB" id="9758822at2"/>
<dbReference type="GO" id="GO:0016052">
    <property type="term" value="P:carbohydrate catabolic process"/>
    <property type="evidence" value="ECO:0007669"/>
    <property type="project" value="InterPro"/>
</dbReference>
<comment type="catalytic activity">
    <reaction evidence="1 6">
        <text>Hydrolysis of terminal, non-reducing alpha-D-galactose residues in alpha-D-galactosides, including galactose oligosaccharides, galactomannans and galactolipids.</text>
        <dbReference type="EC" id="3.2.1.22"/>
    </reaction>
</comment>
<reference evidence="10 11" key="1">
    <citation type="submission" date="2007-08" db="EMBL/GenBank/DDBJ databases">
        <title>Complete sequence of Roseiflexus castenholzii DSM 13941.</title>
        <authorList>
            <consortium name="US DOE Joint Genome Institute"/>
            <person name="Copeland A."/>
            <person name="Lucas S."/>
            <person name="Lapidus A."/>
            <person name="Barry K."/>
            <person name="Glavina del Rio T."/>
            <person name="Dalin E."/>
            <person name="Tice H."/>
            <person name="Pitluck S."/>
            <person name="Thompson L.S."/>
            <person name="Brettin T."/>
            <person name="Bruce D."/>
            <person name="Detter J.C."/>
            <person name="Han C."/>
            <person name="Tapia R."/>
            <person name="Schmutz J."/>
            <person name="Larimer F."/>
            <person name="Land M."/>
            <person name="Hauser L."/>
            <person name="Kyrpides N."/>
            <person name="Mikhailova N."/>
            <person name="Bryant D.A."/>
            <person name="Hanada S."/>
            <person name="Tsukatani Y."/>
            <person name="Richardson P."/>
        </authorList>
    </citation>
    <scope>NUCLEOTIDE SEQUENCE [LARGE SCALE GENOMIC DNA]</scope>
    <source>
        <strain evidence="11">DSM 13941 / HLO8</strain>
    </source>
</reference>
<name>A7NPW6_ROSCS</name>
<evidence type="ECO:0000256" key="2">
    <source>
        <dbReference type="ARBA" id="ARBA00009743"/>
    </source>
</evidence>
<feature type="domain" description="Glycosyl hydrolase family 36 N-terminal" evidence="9">
    <location>
        <begin position="74"/>
        <end position="223"/>
    </location>
</feature>
<dbReference type="InterPro" id="IPR031705">
    <property type="entry name" value="Glyco_hydro_36_C"/>
</dbReference>
<dbReference type="STRING" id="383372.Rcas_3563"/>